<evidence type="ECO:0000313" key="9">
    <source>
        <dbReference type="EMBL" id="KAL0394139.1"/>
    </source>
</evidence>
<reference evidence="9" key="1">
    <citation type="submission" date="2020-06" db="EMBL/GenBank/DDBJ databases">
        <authorList>
            <person name="Li T."/>
            <person name="Hu X."/>
            <person name="Zhang T."/>
            <person name="Song X."/>
            <person name="Zhang H."/>
            <person name="Dai N."/>
            <person name="Sheng W."/>
            <person name="Hou X."/>
            <person name="Wei L."/>
        </authorList>
    </citation>
    <scope>NUCLEOTIDE SEQUENCE</scope>
    <source>
        <strain evidence="9">KEN1</strain>
        <tissue evidence="9">Leaf</tissue>
    </source>
</reference>
<comment type="caution">
    <text evidence="9">The sequence shown here is derived from an EMBL/GenBank/DDBJ whole genome shotgun (WGS) entry which is preliminary data.</text>
</comment>
<feature type="domain" description="Myb-like" evidence="7">
    <location>
        <begin position="9"/>
        <end position="62"/>
    </location>
</feature>
<feature type="domain" description="HTH myb-type" evidence="8">
    <location>
        <begin position="89"/>
        <end position="117"/>
    </location>
</feature>
<proteinExistence type="predicted"/>
<dbReference type="InterPro" id="IPR001005">
    <property type="entry name" value="SANT/Myb"/>
</dbReference>
<evidence type="ECO:0000256" key="1">
    <source>
        <dbReference type="ARBA" id="ARBA00004123"/>
    </source>
</evidence>
<dbReference type="Pfam" id="PF00249">
    <property type="entry name" value="Myb_DNA-binding"/>
    <property type="match status" value="2"/>
</dbReference>
<dbReference type="InterPro" id="IPR017930">
    <property type="entry name" value="Myb_dom"/>
</dbReference>
<evidence type="ECO:0000256" key="3">
    <source>
        <dbReference type="ARBA" id="ARBA00023015"/>
    </source>
</evidence>
<dbReference type="PANTHER" id="PTHR48000:SF67">
    <property type="entry name" value="MYB-LIKE DNA-BINDING DOMAIN CONTAINING PROTEIN, EXPRESSED"/>
    <property type="match status" value="1"/>
</dbReference>
<dbReference type="SUPFAM" id="SSF46689">
    <property type="entry name" value="Homeodomain-like"/>
    <property type="match status" value="1"/>
</dbReference>
<accession>A0AAW2SNX7</accession>
<reference evidence="9" key="2">
    <citation type="journal article" date="2024" name="Plant">
        <title>Genomic evolution and insights into agronomic trait innovations of Sesamum species.</title>
        <authorList>
            <person name="Miao H."/>
            <person name="Wang L."/>
            <person name="Qu L."/>
            <person name="Liu H."/>
            <person name="Sun Y."/>
            <person name="Le M."/>
            <person name="Wang Q."/>
            <person name="Wei S."/>
            <person name="Zheng Y."/>
            <person name="Lin W."/>
            <person name="Duan Y."/>
            <person name="Cao H."/>
            <person name="Xiong S."/>
            <person name="Wang X."/>
            <person name="Wei L."/>
            <person name="Li C."/>
            <person name="Ma Q."/>
            <person name="Ju M."/>
            <person name="Zhao R."/>
            <person name="Li G."/>
            <person name="Mu C."/>
            <person name="Tian Q."/>
            <person name="Mei H."/>
            <person name="Zhang T."/>
            <person name="Gao T."/>
            <person name="Zhang H."/>
        </authorList>
    </citation>
    <scope>NUCLEOTIDE SEQUENCE</scope>
    <source>
        <strain evidence="9">KEN1</strain>
    </source>
</reference>
<dbReference type="EMBL" id="JACGWN010000016">
    <property type="protein sequence ID" value="KAL0394139.1"/>
    <property type="molecule type" value="Genomic_DNA"/>
</dbReference>
<name>A0AAW2SNX7_9LAMI</name>
<dbReference type="PANTHER" id="PTHR48000">
    <property type="entry name" value="OS09G0431300 PROTEIN"/>
    <property type="match status" value="1"/>
</dbReference>
<dbReference type="SMART" id="SM00717">
    <property type="entry name" value="SANT"/>
    <property type="match status" value="2"/>
</dbReference>
<dbReference type="InterPro" id="IPR009057">
    <property type="entry name" value="Homeodomain-like_sf"/>
</dbReference>
<dbReference type="AlphaFoldDB" id="A0AAW2SNX7"/>
<sequence>MGRSPCCDKSKVKRGSWSPEEDATLRNYLHNHGTGGNWIALPHKAGLQRCGKSCRLRWLNYLRPDIKHGAFTQDEENFDWFCFCVLIHRWSVIASHLPGRTDNDVKNYWNTKLKKKLMPADCNTPPTKTNVKTATIATSGTTTTTTIPDAATTSHASTTSLAFSPTFPMPFLADNTTAGLVNANANVKTIVPYEPISFSFSRFILEGSSNCSSADNSSYFSPSHQDSSPFMPLASAMHENYGVSGIPMDEYSYEVLSSIWPQEEALGADGNADLFSIFHVDSNPQGVSQSL</sequence>
<dbReference type="PROSITE" id="PS51294">
    <property type="entry name" value="HTH_MYB"/>
    <property type="match status" value="2"/>
</dbReference>
<dbReference type="PROSITE" id="PS50090">
    <property type="entry name" value="MYB_LIKE"/>
    <property type="match status" value="2"/>
</dbReference>
<dbReference type="GO" id="GO:0005634">
    <property type="term" value="C:nucleus"/>
    <property type="evidence" value="ECO:0007669"/>
    <property type="project" value="UniProtKB-SubCell"/>
</dbReference>
<dbReference type="GO" id="GO:0003677">
    <property type="term" value="F:DNA binding"/>
    <property type="evidence" value="ECO:0007669"/>
    <property type="project" value="UniProtKB-KW"/>
</dbReference>
<protein>
    <submittedName>
        <fullName evidence="9">Transcription factor RAX2</fullName>
    </submittedName>
</protein>
<keyword evidence="4" id="KW-0238">DNA-binding</keyword>
<dbReference type="Gene3D" id="1.10.10.60">
    <property type="entry name" value="Homeodomain-like"/>
    <property type="match status" value="2"/>
</dbReference>
<evidence type="ECO:0000256" key="4">
    <source>
        <dbReference type="ARBA" id="ARBA00023125"/>
    </source>
</evidence>
<feature type="domain" description="Myb-like" evidence="7">
    <location>
        <begin position="63"/>
        <end position="113"/>
    </location>
</feature>
<keyword evidence="6" id="KW-0539">Nucleus</keyword>
<dbReference type="CDD" id="cd00167">
    <property type="entry name" value="SANT"/>
    <property type="match status" value="2"/>
</dbReference>
<evidence type="ECO:0000259" key="8">
    <source>
        <dbReference type="PROSITE" id="PS51294"/>
    </source>
</evidence>
<dbReference type="FunFam" id="1.10.10.60:FF:000015">
    <property type="entry name" value="Transcription factor RAX3"/>
    <property type="match status" value="1"/>
</dbReference>
<evidence type="ECO:0000256" key="2">
    <source>
        <dbReference type="ARBA" id="ARBA00022737"/>
    </source>
</evidence>
<keyword evidence="5" id="KW-0804">Transcription</keyword>
<evidence type="ECO:0000259" key="7">
    <source>
        <dbReference type="PROSITE" id="PS50090"/>
    </source>
</evidence>
<evidence type="ECO:0000256" key="6">
    <source>
        <dbReference type="ARBA" id="ARBA00023242"/>
    </source>
</evidence>
<feature type="domain" description="HTH myb-type" evidence="8">
    <location>
        <begin position="9"/>
        <end position="66"/>
    </location>
</feature>
<keyword evidence="3" id="KW-0805">Transcription regulation</keyword>
<gene>
    <name evidence="9" type="ORF">Slati_4380100</name>
</gene>
<evidence type="ECO:0000256" key="5">
    <source>
        <dbReference type="ARBA" id="ARBA00023163"/>
    </source>
</evidence>
<keyword evidence="2" id="KW-0677">Repeat</keyword>
<comment type="subcellular location">
    <subcellularLocation>
        <location evidence="1">Nucleus</location>
    </subcellularLocation>
</comment>
<organism evidence="9">
    <name type="scientific">Sesamum latifolium</name>
    <dbReference type="NCBI Taxonomy" id="2727402"/>
    <lineage>
        <taxon>Eukaryota</taxon>
        <taxon>Viridiplantae</taxon>
        <taxon>Streptophyta</taxon>
        <taxon>Embryophyta</taxon>
        <taxon>Tracheophyta</taxon>
        <taxon>Spermatophyta</taxon>
        <taxon>Magnoliopsida</taxon>
        <taxon>eudicotyledons</taxon>
        <taxon>Gunneridae</taxon>
        <taxon>Pentapetalae</taxon>
        <taxon>asterids</taxon>
        <taxon>lamiids</taxon>
        <taxon>Lamiales</taxon>
        <taxon>Pedaliaceae</taxon>
        <taxon>Sesamum</taxon>
    </lineage>
</organism>